<dbReference type="Gene3D" id="3.55.50.30">
    <property type="match status" value="1"/>
</dbReference>
<reference evidence="4" key="2">
    <citation type="journal article" date="2021" name="PeerJ">
        <title>Extensive microbial diversity within the chicken gut microbiome revealed by metagenomics and culture.</title>
        <authorList>
            <person name="Gilroy R."/>
            <person name="Ravi A."/>
            <person name="Getino M."/>
            <person name="Pursley I."/>
            <person name="Horton D.L."/>
            <person name="Alikhan N.F."/>
            <person name="Baker D."/>
            <person name="Gharbi K."/>
            <person name="Hall N."/>
            <person name="Watson M."/>
            <person name="Adriaenssens E.M."/>
            <person name="Foster-Nyarko E."/>
            <person name="Jarju S."/>
            <person name="Secka A."/>
            <person name="Antonio M."/>
            <person name="Oren A."/>
            <person name="Chaudhuri R.R."/>
            <person name="La Ragione R."/>
            <person name="Hildebrand F."/>
            <person name="Pallen M.J."/>
        </authorList>
    </citation>
    <scope>NUCLEOTIDE SEQUENCE</scope>
    <source>
        <strain evidence="4">B1-15692</strain>
    </source>
</reference>
<dbReference type="InterPro" id="IPR012373">
    <property type="entry name" value="Ferrdict_sens_TM"/>
</dbReference>
<gene>
    <name evidence="4" type="ORF">IAB99_06980</name>
</gene>
<dbReference type="Pfam" id="PF04773">
    <property type="entry name" value="FecR"/>
    <property type="match status" value="1"/>
</dbReference>
<proteinExistence type="predicted"/>
<dbReference type="Pfam" id="PF16344">
    <property type="entry name" value="FecR_C"/>
    <property type="match status" value="1"/>
</dbReference>
<sequence>MRELLMKYITGDISPEEKEKVIGWIYGAEENMQEYIRLRRLYDISLWNGTEALVRKERPAARIFRGVLKYAAVAAVCILSAGLYFYSGKGIPGETTVRTSDGQSAELLLPDSSKVWLGPNSSLTFTDSFSGKERNVSLEGMAYFDVRHAGNKPFKVSAGVYNVKVLGTEFSVMSHKESGYFETMLLKGKVEVSDSLSSRITLLPNERLYSVCGNPVKERFFPAEYDKLREGMFSISNEAFKSLIPKIEVCYGITLDVRNEDLLDKCYSGNFPISEGIEHMLKTLQLDCDFTYSFNGSGDTIYIR</sequence>
<dbReference type="PANTHER" id="PTHR30273:SF2">
    <property type="entry name" value="PROTEIN FECR"/>
    <property type="match status" value="1"/>
</dbReference>
<evidence type="ECO:0000313" key="4">
    <source>
        <dbReference type="EMBL" id="MBO8467490.1"/>
    </source>
</evidence>
<feature type="domain" description="Protein FecR C-terminal" evidence="3">
    <location>
        <begin position="233"/>
        <end position="303"/>
    </location>
</feature>
<evidence type="ECO:0000259" key="3">
    <source>
        <dbReference type="Pfam" id="PF16344"/>
    </source>
</evidence>
<dbReference type="Gene3D" id="2.60.120.1440">
    <property type="match status" value="1"/>
</dbReference>
<dbReference type="EMBL" id="JADIMH010000039">
    <property type="protein sequence ID" value="MBO8467490.1"/>
    <property type="molecule type" value="Genomic_DNA"/>
</dbReference>
<name>A0A9D9I855_9BACT</name>
<dbReference type="Proteomes" id="UP000823660">
    <property type="component" value="Unassembled WGS sequence"/>
</dbReference>
<evidence type="ECO:0000313" key="5">
    <source>
        <dbReference type="Proteomes" id="UP000823660"/>
    </source>
</evidence>
<comment type="caution">
    <text evidence="4">The sequence shown here is derived from an EMBL/GenBank/DDBJ whole genome shotgun (WGS) entry which is preliminary data.</text>
</comment>
<dbReference type="AlphaFoldDB" id="A0A9D9I855"/>
<dbReference type="InterPro" id="IPR006860">
    <property type="entry name" value="FecR"/>
</dbReference>
<keyword evidence="1" id="KW-0812">Transmembrane</keyword>
<dbReference type="InterPro" id="IPR032508">
    <property type="entry name" value="FecR_C"/>
</dbReference>
<evidence type="ECO:0000259" key="2">
    <source>
        <dbReference type="Pfam" id="PF04773"/>
    </source>
</evidence>
<keyword evidence="1" id="KW-0472">Membrane</keyword>
<protein>
    <submittedName>
        <fullName evidence="4">FecR family protein</fullName>
    </submittedName>
</protein>
<dbReference type="GO" id="GO:0016989">
    <property type="term" value="F:sigma factor antagonist activity"/>
    <property type="evidence" value="ECO:0007669"/>
    <property type="project" value="TreeGrafter"/>
</dbReference>
<reference evidence="4" key="1">
    <citation type="submission" date="2020-10" db="EMBL/GenBank/DDBJ databases">
        <authorList>
            <person name="Gilroy R."/>
        </authorList>
    </citation>
    <scope>NUCLEOTIDE SEQUENCE</scope>
    <source>
        <strain evidence="4">B1-15692</strain>
    </source>
</reference>
<organism evidence="4 5">
    <name type="scientific">Candidatus Cryptobacteroides faecipullorum</name>
    <dbReference type="NCBI Taxonomy" id="2840764"/>
    <lineage>
        <taxon>Bacteria</taxon>
        <taxon>Pseudomonadati</taxon>
        <taxon>Bacteroidota</taxon>
        <taxon>Bacteroidia</taxon>
        <taxon>Bacteroidales</taxon>
        <taxon>Candidatus Cryptobacteroides</taxon>
    </lineage>
</organism>
<dbReference type="PANTHER" id="PTHR30273">
    <property type="entry name" value="PERIPLASMIC SIGNAL SENSOR AND SIGMA FACTOR ACTIVATOR FECR-RELATED"/>
    <property type="match status" value="1"/>
</dbReference>
<feature type="transmembrane region" description="Helical" evidence="1">
    <location>
        <begin position="67"/>
        <end position="86"/>
    </location>
</feature>
<accession>A0A9D9I855</accession>
<evidence type="ECO:0000256" key="1">
    <source>
        <dbReference type="SAM" id="Phobius"/>
    </source>
</evidence>
<keyword evidence="1" id="KW-1133">Transmembrane helix</keyword>
<dbReference type="PIRSF" id="PIRSF018266">
    <property type="entry name" value="FecR"/>
    <property type="match status" value="1"/>
</dbReference>
<feature type="domain" description="FecR protein" evidence="2">
    <location>
        <begin position="96"/>
        <end position="191"/>
    </location>
</feature>